<evidence type="ECO:0000256" key="1">
    <source>
        <dbReference type="SAM" id="MobiDB-lite"/>
    </source>
</evidence>
<evidence type="ECO:0000313" key="4">
    <source>
        <dbReference type="Proteomes" id="UP000008810"/>
    </source>
</evidence>
<keyword evidence="4" id="KW-1185">Reference proteome</keyword>
<feature type="region of interest" description="Disordered" evidence="1">
    <location>
        <begin position="43"/>
        <end position="63"/>
    </location>
</feature>
<reference evidence="2 3" key="1">
    <citation type="journal article" date="2010" name="Nature">
        <title>Genome sequencing and analysis of the model grass Brachypodium distachyon.</title>
        <authorList>
            <consortium name="International Brachypodium Initiative"/>
        </authorList>
    </citation>
    <scope>NUCLEOTIDE SEQUENCE [LARGE SCALE GENOMIC DNA]</scope>
    <source>
        <strain evidence="2 3">Bd21</strain>
    </source>
</reference>
<proteinExistence type="predicted"/>
<dbReference type="EMBL" id="CM000880">
    <property type="protein sequence ID" value="KQK15206.1"/>
    <property type="molecule type" value="Genomic_DNA"/>
</dbReference>
<reference evidence="3" key="3">
    <citation type="submission" date="2018-08" db="UniProtKB">
        <authorList>
            <consortium name="EnsemblPlants"/>
        </authorList>
    </citation>
    <scope>IDENTIFICATION</scope>
    <source>
        <strain evidence="3">cv. Bd21</strain>
    </source>
</reference>
<dbReference type="EnsemblPlants" id="KQK15206">
    <property type="protein sequence ID" value="KQK15206"/>
    <property type="gene ID" value="BRADI_1g21233v3"/>
</dbReference>
<dbReference type="AlphaFoldDB" id="A0A0Q3NDG8"/>
<dbReference type="InParanoid" id="A0A0Q3NDG8"/>
<protein>
    <submittedName>
        <fullName evidence="2 3">Uncharacterized protein</fullName>
    </submittedName>
</protein>
<organism evidence="2">
    <name type="scientific">Brachypodium distachyon</name>
    <name type="common">Purple false brome</name>
    <name type="synonym">Trachynia distachya</name>
    <dbReference type="NCBI Taxonomy" id="15368"/>
    <lineage>
        <taxon>Eukaryota</taxon>
        <taxon>Viridiplantae</taxon>
        <taxon>Streptophyta</taxon>
        <taxon>Embryophyta</taxon>
        <taxon>Tracheophyta</taxon>
        <taxon>Spermatophyta</taxon>
        <taxon>Magnoliopsida</taxon>
        <taxon>Liliopsida</taxon>
        <taxon>Poales</taxon>
        <taxon>Poaceae</taxon>
        <taxon>BOP clade</taxon>
        <taxon>Pooideae</taxon>
        <taxon>Stipodae</taxon>
        <taxon>Brachypodieae</taxon>
        <taxon>Brachypodium</taxon>
    </lineage>
</organism>
<evidence type="ECO:0000313" key="3">
    <source>
        <dbReference type="EnsemblPlants" id="KQK15206"/>
    </source>
</evidence>
<evidence type="ECO:0000313" key="2">
    <source>
        <dbReference type="EMBL" id="KQK15206.1"/>
    </source>
</evidence>
<feature type="compositionally biased region" description="Low complexity" evidence="1">
    <location>
        <begin position="43"/>
        <end position="56"/>
    </location>
</feature>
<sequence>MWDLPPSVSPPQSSLPCLPALPSPLRHSSAPAHRPAVFACLPTPRRPSGLRPGRGPAPRPGIFAGLLSQRLPSSLANPARSAPSSHAAGPPQILQAPFVAVDDQDEVASSEGIKEAAGAGELLCSGCGWIRLGLLAPCLSHSWRKTQPRSLLASTTTTGAIEFAAAAHANEIFSTEGHKESCTKIIFRSPSQLSFGVSRALLAWTSITAIHMSSIHVVIQDQNQYVAYTQK</sequence>
<dbReference type="Proteomes" id="UP000008810">
    <property type="component" value="Chromosome 1"/>
</dbReference>
<name>A0A0Q3NDG8_BRADI</name>
<dbReference type="Gramene" id="KQK15206">
    <property type="protein sequence ID" value="KQK15206"/>
    <property type="gene ID" value="BRADI_1g21233v3"/>
</dbReference>
<accession>A0A0Q3NDG8</accession>
<gene>
    <name evidence="2" type="ORF">BRADI_1g21233v3</name>
</gene>
<reference evidence="2" key="2">
    <citation type="submission" date="2017-06" db="EMBL/GenBank/DDBJ databases">
        <title>WGS assembly of Brachypodium distachyon.</title>
        <authorList>
            <consortium name="The International Brachypodium Initiative"/>
            <person name="Lucas S."/>
            <person name="Harmon-Smith M."/>
            <person name="Lail K."/>
            <person name="Tice H."/>
            <person name="Grimwood J."/>
            <person name="Bruce D."/>
            <person name="Barry K."/>
            <person name="Shu S."/>
            <person name="Lindquist E."/>
            <person name="Wang M."/>
            <person name="Pitluck S."/>
            <person name="Vogel J.P."/>
            <person name="Garvin D.F."/>
            <person name="Mockler T.C."/>
            <person name="Schmutz J."/>
            <person name="Rokhsar D."/>
            <person name="Bevan M.W."/>
        </authorList>
    </citation>
    <scope>NUCLEOTIDE SEQUENCE</scope>
    <source>
        <strain evidence="2">Bd21</strain>
    </source>
</reference>